<sequence>MKGVLLRTCNRVELYQEPSVENVRHLFRVAAGLESQILGEWEILGQVKRAGLKAEDIGLKNLFAQAVAVGARVRRETGISRGNVSIASAAVAQADKLLEEKDKKIVLIGSGKVSRVVLKNLMKRNFSFVLVANRTFAGAKKLAESIGGRAVRFDRLAQEIKDADLVISSTSAPHLILKKDQIGKRIKPLIIIDLAVPRDIDPKVVLVPGVTLLNINDIKEEISANLLERKFEAIKAKEIVDEEVRIFCGKLELAPAAVA</sequence>
<dbReference type="SUPFAM" id="SSF69742">
    <property type="entry name" value="Glutamyl tRNA-reductase catalytic, N-terminal domain"/>
    <property type="match status" value="1"/>
</dbReference>
<dbReference type="SUPFAM" id="SSF51735">
    <property type="entry name" value="NAD(P)-binding Rossmann-fold domains"/>
    <property type="match status" value="1"/>
</dbReference>
<comment type="function">
    <text evidence="8">Catalyzes the NADPH-dependent reduction of glutamyl-tRNA(Glu) to glutamate 1-semialdehyde (GSA).</text>
</comment>
<feature type="binding site" evidence="8">
    <location>
        <begin position="109"/>
        <end position="114"/>
    </location>
    <ligand>
        <name>NADP(+)</name>
        <dbReference type="ChEBI" id="CHEBI:58349"/>
    </ligand>
</feature>
<dbReference type="GO" id="GO:0008883">
    <property type="term" value="F:glutamyl-tRNA reductase activity"/>
    <property type="evidence" value="ECO:0007669"/>
    <property type="project" value="UniProtKB-UniRule"/>
</dbReference>
<dbReference type="InterPro" id="IPR036343">
    <property type="entry name" value="GluRdtase_N_sf"/>
</dbReference>
<evidence type="ECO:0000256" key="8">
    <source>
        <dbReference type="HAMAP-Rule" id="MF_00087"/>
    </source>
</evidence>
<feature type="domain" description="Quinate/shikimate 5-dehydrogenase/glutamyl-tRNA reductase" evidence="9">
    <location>
        <begin position="98"/>
        <end position="220"/>
    </location>
</feature>
<evidence type="ECO:0000256" key="6">
    <source>
        <dbReference type="ARBA" id="ARBA00023244"/>
    </source>
</evidence>
<dbReference type="EMBL" id="MEUJ01000003">
    <property type="protein sequence ID" value="OGC40585.1"/>
    <property type="molecule type" value="Genomic_DNA"/>
</dbReference>
<gene>
    <name evidence="8" type="primary">hemA</name>
    <name evidence="11" type="ORF">A2438_06175</name>
</gene>
<dbReference type="FunFam" id="3.40.50.720:FF:000031">
    <property type="entry name" value="Glutamyl-tRNA reductase"/>
    <property type="match status" value="1"/>
</dbReference>
<dbReference type="Gene3D" id="3.40.50.720">
    <property type="entry name" value="NAD(P)-binding Rossmann-like Domain"/>
    <property type="match status" value="1"/>
</dbReference>
<dbReference type="AlphaFoldDB" id="A0A1F4U6J2"/>
<evidence type="ECO:0000313" key="11">
    <source>
        <dbReference type="EMBL" id="OGC40585.1"/>
    </source>
</evidence>
<dbReference type="NCBIfam" id="TIGR01035">
    <property type="entry name" value="hemA"/>
    <property type="match status" value="1"/>
</dbReference>
<comment type="catalytic activity">
    <reaction evidence="7 8">
        <text>(S)-4-amino-5-oxopentanoate + tRNA(Glu) + NADP(+) = L-glutamyl-tRNA(Glu) + NADPH + H(+)</text>
        <dbReference type="Rhea" id="RHEA:12344"/>
        <dbReference type="Rhea" id="RHEA-COMP:9663"/>
        <dbReference type="Rhea" id="RHEA-COMP:9680"/>
        <dbReference type="ChEBI" id="CHEBI:15378"/>
        <dbReference type="ChEBI" id="CHEBI:57501"/>
        <dbReference type="ChEBI" id="CHEBI:57783"/>
        <dbReference type="ChEBI" id="CHEBI:58349"/>
        <dbReference type="ChEBI" id="CHEBI:78442"/>
        <dbReference type="ChEBI" id="CHEBI:78520"/>
        <dbReference type="EC" id="1.2.1.70"/>
    </reaction>
</comment>
<dbReference type="InterPro" id="IPR036291">
    <property type="entry name" value="NAD(P)-bd_dom_sf"/>
</dbReference>
<dbReference type="Gene3D" id="3.30.460.30">
    <property type="entry name" value="Glutamyl-tRNA reductase, N-terminal domain"/>
    <property type="match status" value="1"/>
</dbReference>
<evidence type="ECO:0000259" key="9">
    <source>
        <dbReference type="Pfam" id="PF01488"/>
    </source>
</evidence>
<feature type="site" description="Important for activity" evidence="8">
    <location>
        <position position="25"/>
    </location>
</feature>
<proteinExistence type="inferred from homology"/>
<feature type="active site" description="Nucleophile" evidence="8">
    <location>
        <position position="9"/>
    </location>
</feature>
<reference evidence="11 12" key="1">
    <citation type="journal article" date="2016" name="Nat. Commun.">
        <title>Thousands of microbial genomes shed light on interconnected biogeochemical processes in an aquifer system.</title>
        <authorList>
            <person name="Anantharaman K."/>
            <person name="Brown C.T."/>
            <person name="Hug L.A."/>
            <person name="Sharon I."/>
            <person name="Castelle C.J."/>
            <person name="Probst A.J."/>
            <person name="Thomas B.C."/>
            <person name="Singh A."/>
            <person name="Wilkins M.J."/>
            <person name="Karaoz U."/>
            <person name="Brodie E.L."/>
            <person name="Williams K.H."/>
            <person name="Hubbard S.S."/>
            <person name="Banfield J.F."/>
        </authorList>
    </citation>
    <scope>NUCLEOTIDE SEQUENCE [LARGE SCALE GENOMIC DNA]</scope>
</reference>
<feature type="binding site" evidence="8">
    <location>
        <begin position="8"/>
        <end position="11"/>
    </location>
    <ligand>
        <name>substrate</name>
    </ligand>
</feature>
<dbReference type="InterPro" id="IPR000343">
    <property type="entry name" value="4pyrrol_synth_GluRdtase"/>
</dbReference>
<dbReference type="InterPro" id="IPR015895">
    <property type="entry name" value="4pyrrol_synth_GluRdtase_N"/>
</dbReference>
<dbReference type="InterPro" id="IPR018214">
    <property type="entry name" value="GluRdtase_CS"/>
</dbReference>
<evidence type="ECO:0000259" key="10">
    <source>
        <dbReference type="Pfam" id="PF05201"/>
    </source>
</evidence>
<dbReference type="PROSITE" id="PS00747">
    <property type="entry name" value="GLUTR"/>
    <property type="match status" value="1"/>
</dbReference>
<accession>A0A1F4U6J2</accession>
<evidence type="ECO:0000256" key="1">
    <source>
        <dbReference type="ARBA" id="ARBA00005059"/>
    </source>
</evidence>
<feature type="domain" description="Glutamyl-tRNA reductase N-terminal" evidence="10">
    <location>
        <begin position="21"/>
        <end position="77"/>
    </location>
</feature>
<dbReference type="UniPathway" id="UPA00251">
    <property type="reaction ID" value="UER00316"/>
</dbReference>
<dbReference type="InterPro" id="IPR006151">
    <property type="entry name" value="Shikm_DH/Glu-tRNA_Rdtase"/>
</dbReference>
<dbReference type="GO" id="GO:0019353">
    <property type="term" value="P:protoporphyrinogen IX biosynthetic process from glutamate"/>
    <property type="evidence" value="ECO:0007669"/>
    <property type="project" value="TreeGrafter"/>
</dbReference>
<evidence type="ECO:0000313" key="12">
    <source>
        <dbReference type="Proteomes" id="UP000179242"/>
    </source>
</evidence>
<protein>
    <recommendedName>
        <fullName evidence="3 8">Glutamyl-tRNA reductase</fullName>
        <shortName evidence="8">GluTR</shortName>
        <ecNumber evidence="3 8">1.2.1.70</ecNumber>
    </recommendedName>
</protein>
<dbReference type="Pfam" id="PF01488">
    <property type="entry name" value="Shikimate_DH"/>
    <property type="match status" value="1"/>
</dbReference>
<comment type="caution">
    <text evidence="11">The sequence shown here is derived from an EMBL/GenBank/DDBJ whole genome shotgun (WGS) entry which is preliminary data.</text>
</comment>
<dbReference type="EC" id="1.2.1.70" evidence="3 8"/>
<evidence type="ECO:0000256" key="7">
    <source>
        <dbReference type="ARBA" id="ARBA00047464"/>
    </source>
</evidence>
<keyword evidence="6 8" id="KW-0627">Porphyrin biosynthesis</keyword>
<dbReference type="HAMAP" id="MF_00087">
    <property type="entry name" value="Glu_tRNA_reductase"/>
    <property type="match status" value="1"/>
</dbReference>
<dbReference type="PANTHER" id="PTHR43013">
    <property type="entry name" value="GLUTAMYL-TRNA REDUCTASE"/>
    <property type="match status" value="1"/>
</dbReference>
<dbReference type="PANTHER" id="PTHR43013:SF1">
    <property type="entry name" value="GLUTAMYL-TRNA REDUCTASE"/>
    <property type="match status" value="1"/>
</dbReference>
<dbReference type="Pfam" id="PF05201">
    <property type="entry name" value="GlutR_N"/>
    <property type="match status" value="1"/>
</dbReference>
<feature type="binding site" evidence="8">
    <location>
        <begin position="40"/>
        <end position="42"/>
    </location>
    <ligand>
        <name>substrate</name>
    </ligand>
</feature>
<evidence type="ECO:0000256" key="4">
    <source>
        <dbReference type="ARBA" id="ARBA00022857"/>
    </source>
</evidence>
<feature type="binding site" evidence="8">
    <location>
        <position position="35"/>
    </location>
    <ligand>
        <name>substrate</name>
    </ligand>
</feature>
<feature type="binding site" evidence="8">
    <location>
        <position position="46"/>
    </location>
    <ligand>
        <name>substrate</name>
    </ligand>
</feature>
<dbReference type="Proteomes" id="UP000179242">
    <property type="component" value="Unassembled WGS sequence"/>
</dbReference>
<comment type="miscellaneous">
    <text evidence="8">During catalysis, the active site Cys acts as a nucleophile attacking the alpha-carbonyl group of tRNA-bound glutamate with the formation of a thioester intermediate between enzyme and glutamate, and the concomitant release of tRNA(Glu). The thioester intermediate is finally reduced by direct hydride transfer from NADPH, to form the product GSA.</text>
</comment>
<dbReference type="GO" id="GO:0050661">
    <property type="term" value="F:NADP binding"/>
    <property type="evidence" value="ECO:0007669"/>
    <property type="project" value="InterPro"/>
</dbReference>
<evidence type="ECO:0000256" key="5">
    <source>
        <dbReference type="ARBA" id="ARBA00023002"/>
    </source>
</evidence>
<evidence type="ECO:0000256" key="3">
    <source>
        <dbReference type="ARBA" id="ARBA00012970"/>
    </source>
</evidence>
<comment type="subunit">
    <text evidence="8">Homodimer.</text>
</comment>
<comment type="similarity">
    <text evidence="2 8">Belongs to the glutamyl-tRNA reductase family.</text>
</comment>
<comment type="domain">
    <text evidence="8">Possesses an unusual extended V-shaped dimeric structure with each monomer consisting of three distinct domains arranged along a curved 'spinal' alpha-helix. The N-terminal catalytic domain specifically recognizes the glutamate moiety of the substrate. The second domain is the NADPH-binding domain, and the third C-terminal domain is responsible for dimerization.</text>
</comment>
<keyword evidence="4 8" id="KW-0521">NADP</keyword>
<name>A0A1F4U6J2_UNCSA</name>
<comment type="pathway">
    <text evidence="1 8">Porphyrin-containing compound metabolism; protoporphyrin-IX biosynthesis; 5-aminolevulinate from L-glutamyl-tRNA(Glu): step 1/2.</text>
</comment>
<keyword evidence="5 8" id="KW-0560">Oxidoreductase</keyword>
<evidence type="ECO:0000256" key="2">
    <source>
        <dbReference type="ARBA" id="ARBA00005916"/>
    </source>
</evidence>
<organism evidence="11 12">
    <name type="scientific">candidate division WOR-1 bacterium RIFOXYC2_FULL_46_14</name>
    <dbReference type="NCBI Taxonomy" id="1802587"/>
    <lineage>
        <taxon>Bacteria</taxon>
        <taxon>Bacillati</taxon>
        <taxon>Saganbacteria</taxon>
    </lineage>
</organism>